<keyword evidence="1" id="KW-0812">Transmembrane</keyword>
<keyword evidence="1" id="KW-1133">Transmembrane helix</keyword>
<dbReference type="AlphaFoldDB" id="A0A075GT39"/>
<dbReference type="EMBL" id="KF900761">
    <property type="protein sequence ID" value="AIF06160.1"/>
    <property type="molecule type" value="Genomic_DNA"/>
</dbReference>
<feature type="transmembrane region" description="Helical" evidence="1">
    <location>
        <begin position="64"/>
        <end position="84"/>
    </location>
</feature>
<reference evidence="2" key="1">
    <citation type="journal article" date="2014" name="Genome Biol. Evol.">
        <title>Pangenome evidence for extensive interdomain horizontal transfer affecting lineage core and shell genes in uncultured planktonic thaumarchaeota and euryarchaeota.</title>
        <authorList>
            <person name="Deschamps P."/>
            <person name="Zivanovic Y."/>
            <person name="Moreira D."/>
            <person name="Rodriguez-Valera F."/>
            <person name="Lopez-Garcia P."/>
        </authorList>
    </citation>
    <scope>NUCLEOTIDE SEQUENCE</scope>
</reference>
<dbReference type="PANTHER" id="PTHR36974">
    <property type="entry name" value="MEMBRANE PROTEIN-RELATED"/>
    <property type="match status" value="1"/>
</dbReference>
<sequence>MMDLVAIVYGFAFIMIGITHFREPAKFVEIVPTFLPFPLLLIYISGGMEIVGGLAVIYPETRIIAGRFLALFLIGVYPANLYMWTHDVPFNGRTFSTKAHVLRLIAQFVLILMAFWLSGDLNFIENSV</sequence>
<feature type="transmembrane region" description="Helical" evidence="1">
    <location>
        <begin position="104"/>
        <end position="124"/>
    </location>
</feature>
<protein>
    <submittedName>
        <fullName evidence="2">Putative membrane protein</fullName>
    </submittedName>
</protein>
<organism evidence="2">
    <name type="scientific">uncultured marine group II/III euryarchaeote KM3_190_A04</name>
    <dbReference type="NCBI Taxonomy" id="1457959"/>
    <lineage>
        <taxon>Archaea</taxon>
        <taxon>Methanobacteriati</taxon>
        <taxon>Methanobacteriota</taxon>
        <taxon>environmental samples</taxon>
    </lineage>
</organism>
<keyword evidence="1" id="KW-0472">Membrane</keyword>
<dbReference type="PANTHER" id="PTHR36974:SF1">
    <property type="entry name" value="DOXX FAMILY MEMBRANE PROTEIN"/>
    <property type="match status" value="1"/>
</dbReference>
<name>A0A075GT39_9EURY</name>
<feature type="transmembrane region" description="Helical" evidence="1">
    <location>
        <begin position="37"/>
        <end position="57"/>
    </location>
</feature>
<evidence type="ECO:0000256" key="1">
    <source>
        <dbReference type="SAM" id="Phobius"/>
    </source>
</evidence>
<accession>A0A075GT39</accession>
<evidence type="ECO:0000313" key="2">
    <source>
        <dbReference type="EMBL" id="AIF06160.1"/>
    </source>
</evidence>
<proteinExistence type="predicted"/>